<evidence type="ECO:0000313" key="5">
    <source>
        <dbReference type="EMBL" id="RUS78052.1"/>
    </source>
</evidence>
<dbReference type="InterPro" id="IPR029021">
    <property type="entry name" value="Prot-tyrosine_phosphatase-like"/>
</dbReference>
<dbReference type="Pfam" id="PF00782">
    <property type="entry name" value="DSPc"/>
    <property type="match status" value="1"/>
</dbReference>
<dbReference type="GO" id="GO:0005654">
    <property type="term" value="C:nucleoplasm"/>
    <property type="evidence" value="ECO:0007669"/>
    <property type="project" value="TreeGrafter"/>
</dbReference>
<dbReference type="SUPFAM" id="SSF52799">
    <property type="entry name" value="(Phosphotyrosine protein) phosphatases II"/>
    <property type="match status" value="1"/>
</dbReference>
<dbReference type="InterPro" id="IPR000387">
    <property type="entry name" value="Tyr_Pase_dom"/>
</dbReference>
<evidence type="ECO:0000259" key="3">
    <source>
        <dbReference type="PROSITE" id="PS50054"/>
    </source>
</evidence>
<dbReference type="PROSITE" id="PS50056">
    <property type="entry name" value="TYR_PHOSPHATASE_2"/>
    <property type="match status" value="1"/>
</dbReference>
<evidence type="ECO:0000259" key="4">
    <source>
        <dbReference type="PROSITE" id="PS50056"/>
    </source>
</evidence>
<comment type="caution">
    <text evidence="5">The sequence shown here is derived from an EMBL/GenBank/DDBJ whole genome shotgun (WGS) entry which is preliminary data.</text>
</comment>
<organism evidence="5 6">
    <name type="scientific">Elysia chlorotica</name>
    <name type="common">Eastern emerald elysia</name>
    <name type="synonym">Sea slug</name>
    <dbReference type="NCBI Taxonomy" id="188477"/>
    <lineage>
        <taxon>Eukaryota</taxon>
        <taxon>Metazoa</taxon>
        <taxon>Spiralia</taxon>
        <taxon>Lophotrochozoa</taxon>
        <taxon>Mollusca</taxon>
        <taxon>Gastropoda</taxon>
        <taxon>Heterobranchia</taxon>
        <taxon>Euthyneura</taxon>
        <taxon>Panpulmonata</taxon>
        <taxon>Sacoglossa</taxon>
        <taxon>Placobranchoidea</taxon>
        <taxon>Plakobranchidae</taxon>
        <taxon>Elysia</taxon>
    </lineage>
</organism>
<protein>
    <recommendedName>
        <fullName evidence="7">Tyrosine-protein phosphatase domain-containing protein</fullName>
    </recommendedName>
</protein>
<reference evidence="5 6" key="1">
    <citation type="submission" date="2019-01" db="EMBL/GenBank/DDBJ databases">
        <title>A draft genome assembly of the solar-powered sea slug Elysia chlorotica.</title>
        <authorList>
            <person name="Cai H."/>
            <person name="Li Q."/>
            <person name="Fang X."/>
            <person name="Li J."/>
            <person name="Curtis N.E."/>
            <person name="Altenburger A."/>
            <person name="Shibata T."/>
            <person name="Feng M."/>
            <person name="Maeda T."/>
            <person name="Schwartz J.A."/>
            <person name="Shigenobu S."/>
            <person name="Lundholm N."/>
            <person name="Nishiyama T."/>
            <person name="Yang H."/>
            <person name="Hasebe M."/>
            <person name="Li S."/>
            <person name="Pierce S.K."/>
            <person name="Wang J."/>
        </authorList>
    </citation>
    <scope>NUCLEOTIDE SEQUENCE [LARGE SCALE GENOMIC DNA]</scope>
    <source>
        <strain evidence="5">EC2010</strain>
        <tissue evidence="5">Whole organism of an adult</tissue>
    </source>
</reference>
<dbReference type="InterPro" id="IPR020422">
    <property type="entry name" value="TYR_PHOSPHATASE_DUAL_dom"/>
</dbReference>
<dbReference type="AlphaFoldDB" id="A0A3S1B256"/>
<evidence type="ECO:0008006" key="7">
    <source>
        <dbReference type="Google" id="ProtNLM"/>
    </source>
</evidence>
<feature type="region of interest" description="Disordered" evidence="2">
    <location>
        <begin position="206"/>
        <end position="235"/>
    </location>
</feature>
<evidence type="ECO:0000256" key="1">
    <source>
        <dbReference type="ARBA" id="ARBA00009649"/>
    </source>
</evidence>
<dbReference type="InterPro" id="IPR000340">
    <property type="entry name" value="Dual-sp_phosphatase_cat-dom"/>
</dbReference>
<sequence length="235" mass="26385">MMNCTEAAPMEDNTEESKRSVNIMKAPGSTDLCDHIDWEYAMRRDMQEIVPGVYLGPYASAMKSKLNDLMAHGITHIICIRQSIEASFVRPNFPQHFNYLVLDIADCPTENIIKHFKQTKDFIDQCLQAGGKTLVHGNGGISRSAAVVIAYIMVKFSLTCSEAMSWVRNRRFCISLNEGFQHQLHEYEHIYKAQLLNISQDTSQSIGVPNRKRKEMDADSASPPSSSSSFSLISS</sequence>
<feature type="compositionally biased region" description="Low complexity" evidence="2">
    <location>
        <begin position="220"/>
        <end position="235"/>
    </location>
</feature>
<proteinExistence type="inferred from homology"/>
<dbReference type="PANTHER" id="PTHR46588">
    <property type="entry name" value="SERINE/THREONINE/TYROSINE-INTERACTING PROTEIN"/>
    <property type="match status" value="1"/>
</dbReference>
<feature type="domain" description="Tyrosine-protein phosphatase" evidence="3">
    <location>
        <begin position="45"/>
        <end position="193"/>
    </location>
</feature>
<evidence type="ECO:0000256" key="2">
    <source>
        <dbReference type="SAM" id="MobiDB-lite"/>
    </source>
</evidence>
<keyword evidence="6" id="KW-1185">Reference proteome</keyword>
<name>A0A3S1B256_ELYCH</name>
<dbReference type="STRING" id="188477.A0A3S1B256"/>
<dbReference type="InterPro" id="IPR052449">
    <property type="entry name" value="STYX-Interacting_Phosphatase"/>
</dbReference>
<dbReference type="Proteomes" id="UP000271974">
    <property type="component" value="Unassembled WGS sequence"/>
</dbReference>
<dbReference type="PANTHER" id="PTHR46588:SF1">
    <property type="entry name" value="SERINE_THREONINE_TYROSINE-INTERACTING PROTEIN"/>
    <property type="match status" value="1"/>
</dbReference>
<feature type="domain" description="Tyrosine specific protein phosphatases" evidence="4">
    <location>
        <begin position="110"/>
        <end position="171"/>
    </location>
</feature>
<dbReference type="GO" id="GO:1990444">
    <property type="term" value="F:F-box domain binding"/>
    <property type="evidence" value="ECO:0007669"/>
    <property type="project" value="TreeGrafter"/>
</dbReference>
<dbReference type="GO" id="GO:0062026">
    <property type="term" value="P:negative regulation of SCF-dependent proteasomal ubiquitin-dependent catabolic process"/>
    <property type="evidence" value="ECO:0007669"/>
    <property type="project" value="TreeGrafter"/>
</dbReference>
<comment type="similarity">
    <text evidence="1">Belongs to the protein-tyrosine phosphatase family. Non-receptor class subfamily.</text>
</comment>
<dbReference type="CDD" id="cd14522">
    <property type="entry name" value="DSP_STYX"/>
    <property type="match status" value="1"/>
</dbReference>
<dbReference type="FunFam" id="3.90.190.10:FF:000036">
    <property type="entry name" value="Serine/threonine/tyrosine-interacting protein a"/>
    <property type="match status" value="1"/>
</dbReference>
<dbReference type="Gene3D" id="3.90.190.10">
    <property type="entry name" value="Protein tyrosine phosphatase superfamily"/>
    <property type="match status" value="1"/>
</dbReference>
<dbReference type="OrthoDB" id="426001at2759"/>
<dbReference type="PROSITE" id="PS50054">
    <property type="entry name" value="TYR_PHOSPHATASE_DUAL"/>
    <property type="match status" value="1"/>
</dbReference>
<dbReference type="GO" id="GO:0070372">
    <property type="term" value="P:regulation of ERK1 and ERK2 cascade"/>
    <property type="evidence" value="ECO:0007669"/>
    <property type="project" value="TreeGrafter"/>
</dbReference>
<dbReference type="EMBL" id="RQTK01000536">
    <property type="protein sequence ID" value="RUS78052.1"/>
    <property type="molecule type" value="Genomic_DNA"/>
</dbReference>
<evidence type="ECO:0000313" key="6">
    <source>
        <dbReference type="Proteomes" id="UP000271974"/>
    </source>
</evidence>
<dbReference type="GO" id="GO:0005737">
    <property type="term" value="C:cytoplasm"/>
    <property type="evidence" value="ECO:0007669"/>
    <property type="project" value="TreeGrafter"/>
</dbReference>
<gene>
    <name evidence="5" type="ORF">EGW08_014191</name>
</gene>
<accession>A0A3S1B256</accession>
<dbReference type="SMART" id="SM00195">
    <property type="entry name" value="DSPc"/>
    <property type="match status" value="1"/>
</dbReference>